<dbReference type="Gene3D" id="2.40.30.170">
    <property type="match status" value="1"/>
</dbReference>
<feature type="signal peptide" evidence="2">
    <location>
        <begin position="1"/>
        <end position="22"/>
    </location>
</feature>
<dbReference type="RefSeq" id="WP_165502647.1">
    <property type="nucleotide sequence ID" value="NZ_CAACUY010000004.1"/>
</dbReference>
<evidence type="ECO:0000256" key="1">
    <source>
        <dbReference type="SAM" id="MobiDB-lite"/>
    </source>
</evidence>
<sequence length="449" mass="44733">MAPRRYLPPVLVGLLLAAQLSACTGGGGHGTVRLGRVERADVSEVVEAPATVSARATAVLRAPAQGTIRRVYVGDGDRVREGEVLAKIASPGAEEQLAEAREADRSASGGGTSVPAGLDLSAFQRRTDATARDGFASARKTALRIADLKQRALVLAGIAQAEARYRTAADAARAAVARLDAGLGSVGATLSSITAAQRVQTRAAVRAAERTVAALTIKAPFDGVAGLGGPAGGTRDLGDLIGGLPGQAGSQGTAGLGGLGGAGTDASSIATGAPVSSGDAVVTVTDVSKLSLVADVDETDVLQVTEGVQAGVEFDAVPGGAYAAEVTGVGATPKEASGGGVTYRVTLALGRGTLPGGGTAPRPKPGMSAVVDLRVREVRGVLSVPSAAIVSSGRDSVVWVVSGGRAQRRVVGLGAQGDASVQVTRGLREGERIVVRGADSVEQGQELNP</sequence>
<dbReference type="Proteomes" id="UP001597063">
    <property type="component" value="Unassembled WGS sequence"/>
</dbReference>
<feature type="chain" id="PRO_5045576337" evidence="2">
    <location>
        <begin position="23"/>
        <end position="449"/>
    </location>
</feature>
<feature type="domain" description="YknX-like C-terminal permuted SH3-like" evidence="3">
    <location>
        <begin position="381"/>
        <end position="447"/>
    </location>
</feature>
<feature type="region of interest" description="Disordered" evidence="1">
    <location>
        <begin position="95"/>
        <end position="119"/>
    </location>
</feature>
<evidence type="ECO:0000256" key="2">
    <source>
        <dbReference type="SAM" id="SignalP"/>
    </source>
</evidence>
<dbReference type="InterPro" id="IPR011053">
    <property type="entry name" value="Single_hybrid_motif"/>
</dbReference>
<reference evidence="5" key="1">
    <citation type="journal article" date="2019" name="Int. J. Syst. Evol. Microbiol.">
        <title>The Global Catalogue of Microorganisms (GCM) 10K type strain sequencing project: providing services to taxonomists for standard genome sequencing and annotation.</title>
        <authorList>
            <consortium name="The Broad Institute Genomics Platform"/>
            <consortium name="The Broad Institute Genome Sequencing Center for Infectious Disease"/>
            <person name="Wu L."/>
            <person name="Ma J."/>
        </authorList>
    </citation>
    <scope>NUCLEOTIDE SEQUENCE [LARGE SCALE GENOMIC DNA]</scope>
    <source>
        <strain evidence="5">JCM 9371</strain>
    </source>
</reference>
<dbReference type="Gene3D" id="2.40.50.100">
    <property type="match status" value="1"/>
</dbReference>
<dbReference type="Pfam" id="PF25989">
    <property type="entry name" value="YknX_C"/>
    <property type="match status" value="1"/>
</dbReference>
<accession>A0ABW2XH48</accession>
<dbReference type="EMBL" id="JBHTGP010000006">
    <property type="protein sequence ID" value="MFD0685803.1"/>
    <property type="molecule type" value="Genomic_DNA"/>
</dbReference>
<keyword evidence="2" id="KW-0732">Signal</keyword>
<evidence type="ECO:0000313" key="5">
    <source>
        <dbReference type="Proteomes" id="UP001597063"/>
    </source>
</evidence>
<dbReference type="Gene3D" id="2.40.420.20">
    <property type="match status" value="1"/>
</dbReference>
<protein>
    <submittedName>
        <fullName evidence="4">Efflux RND transporter periplasmic adaptor subunit</fullName>
    </submittedName>
</protein>
<name>A0ABW2XH48_9ACTN</name>
<gene>
    <name evidence="4" type="ORF">ACFQZM_14960</name>
</gene>
<comment type="caution">
    <text evidence="4">The sequence shown here is derived from an EMBL/GenBank/DDBJ whole genome shotgun (WGS) entry which is preliminary data.</text>
</comment>
<evidence type="ECO:0000259" key="3">
    <source>
        <dbReference type="Pfam" id="PF25989"/>
    </source>
</evidence>
<proteinExistence type="predicted"/>
<dbReference type="InterPro" id="IPR058637">
    <property type="entry name" value="YknX-like_C"/>
</dbReference>
<keyword evidence="5" id="KW-1185">Reference proteome</keyword>
<evidence type="ECO:0000313" key="4">
    <source>
        <dbReference type="EMBL" id="MFD0685803.1"/>
    </source>
</evidence>
<organism evidence="4 5">
    <name type="scientific">Actinomadura fibrosa</name>
    <dbReference type="NCBI Taxonomy" id="111802"/>
    <lineage>
        <taxon>Bacteria</taxon>
        <taxon>Bacillati</taxon>
        <taxon>Actinomycetota</taxon>
        <taxon>Actinomycetes</taxon>
        <taxon>Streptosporangiales</taxon>
        <taxon>Thermomonosporaceae</taxon>
        <taxon>Actinomadura</taxon>
    </lineage>
</organism>
<dbReference type="SUPFAM" id="SSF51230">
    <property type="entry name" value="Single hybrid motif"/>
    <property type="match status" value="1"/>
</dbReference>
<dbReference type="PRINTS" id="PR01490">
    <property type="entry name" value="RTXTOXIND"/>
</dbReference>
<dbReference type="PANTHER" id="PTHR30469">
    <property type="entry name" value="MULTIDRUG RESISTANCE PROTEIN MDTA"/>
    <property type="match status" value="1"/>
</dbReference>